<dbReference type="Proteomes" id="UP000829685">
    <property type="component" value="Unassembled WGS sequence"/>
</dbReference>
<evidence type="ECO:0000259" key="1">
    <source>
        <dbReference type="Pfam" id="PF01636"/>
    </source>
</evidence>
<dbReference type="EMBL" id="JAFIMR010000017">
    <property type="protein sequence ID" value="KAI1868306.1"/>
    <property type="molecule type" value="Genomic_DNA"/>
</dbReference>
<gene>
    <name evidence="2" type="ORF">JX265_007129</name>
</gene>
<dbReference type="SUPFAM" id="SSF56112">
    <property type="entry name" value="Protein kinase-like (PK-like)"/>
    <property type="match status" value="1"/>
</dbReference>
<evidence type="ECO:0000313" key="3">
    <source>
        <dbReference type="Proteomes" id="UP000829685"/>
    </source>
</evidence>
<dbReference type="AlphaFoldDB" id="A0A9P9WKV0"/>
<evidence type="ECO:0000313" key="2">
    <source>
        <dbReference type="EMBL" id="KAI1868306.1"/>
    </source>
</evidence>
<sequence>MATETAEQMQAKVLKSLEGTRYAAASLERLSGGVGNFLYRAQLVTPLDDGTAEVVVKHGEGYIARSPENSLTLDRCKVEEECLKALSSFRVTGQQDSVKYVVRTPHCYFYDEKSNSQILEYLPNGIDLKNYALKNFAAPSPDSLKPQCHELGRELAQWLVGFHRQSEQEARAAREKGGKSALFAQLELCREMQQLKHMINYDWMVQRIDKFPDVLGEAREVFEEFKAAALDELKGELMPIHGDFWTGNIVLANIAVEEGAEIPLFVIDWEMAQLGVRELDYGQMLAEMYQLWLYKKIDAGLWMVQGFAEGLQLQSERVAFRTAAQLGCHLVAFGCVTPGWGTPEQGREVARVGRDVIVNARKGNREWFEKSELACLFSHVR</sequence>
<comment type="caution">
    <text evidence="2">The sequence shown here is derived from an EMBL/GenBank/DDBJ whole genome shotgun (WGS) entry which is preliminary data.</text>
</comment>
<dbReference type="Gene3D" id="3.90.1200.10">
    <property type="match status" value="1"/>
</dbReference>
<organism evidence="2 3">
    <name type="scientific">Neoarthrinium moseri</name>
    <dbReference type="NCBI Taxonomy" id="1658444"/>
    <lineage>
        <taxon>Eukaryota</taxon>
        <taxon>Fungi</taxon>
        <taxon>Dikarya</taxon>
        <taxon>Ascomycota</taxon>
        <taxon>Pezizomycotina</taxon>
        <taxon>Sordariomycetes</taxon>
        <taxon>Xylariomycetidae</taxon>
        <taxon>Amphisphaeriales</taxon>
        <taxon>Apiosporaceae</taxon>
        <taxon>Neoarthrinium</taxon>
    </lineage>
</organism>
<protein>
    <recommendedName>
        <fullName evidence="1">Aminoglycoside phosphotransferase domain-containing protein</fullName>
    </recommendedName>
</protein>
<dbReference type="Gene3D" id="3.30.200.20">
    <property type="entry name" value="Phosphorylase Kinase, domain 1"/>
    <property type="match status" value="1"/>
</dbReference>
<dbReference type="InterPro" id="IPR011009">
    <property type="entry name" value="Kinase-like_dom_sf"/>
</dbReference>
<dbReference type="InterPro" id="IPR002575">
    <property type="entry name" value="Aminoglycoside_PTrfase"/>
</dbReference>
<feature type="domain" description="Aminoglycoside phosphotransferase" evidence="1">
    <location>
        <begin position="61"/>
        <end position="287"/>
    </location>
</feature>
<name>A0A9P9WKV0_9PEZI</name>
<proteinExistence type="predicted"/>
<reference evidence="2" key="1">
    <citation type="submission" date="2021-03" db="EMBL/GenBank/DDBJ databases">
        <title>Revisited historic fungal species revealed as producer of novel bioactive compounds through whole genome sequencing and comparative genomics.</title>
        <authorList>
            <person name="Vignolle G.A."/>
            <person name="Hochenegger N."/>
            <person name="Mach R.L."/>
            <person name="Mach-Aigner A.R."/>
            <person name="Javad Rahimi M."/>
            <person name="Salim K.A."/>
            <person name="Chan C.M."/>
            <person name="Lim L.B.L."/>
            <person name="Cai F."/>
            <person name="Druzhinina I.S."/>
            <person name="U'Ren J.M."/>
            <person name="Derntl C."/>
        </authorList>
    </citation>
    <scope>NUCLEOTIDE SEQUENCE</scope>
    <source>
        <strain evidence="2">TUCIM 5799</strain>
    </source>
</reference>
<dbReference type="Pfam" id="PF01636">
    <property type="entry name" value="APH"/>
    <property type="match status" value="1"/>
</dbReference>
<keyword evidence="3" id="KW-1185">Reference proteome</keyword>
<accession>A0A9P9WKV0</accession>